<dbReference type="PANTHER" id="PTHR18884">
    <property type="entry name" value="SEPTIN"/>
    <property type="match status" value="1"/>
</dbReference>
<sequence length="521" mass="59408">MNPALPPNLFRKKKEHRRGITYSMLLCGPSGTGKTTFANNLLESNIFPHKYEDSDTYEVSPKVKVTSPTKVVSFNSRNGIPSYLAPFDPSRAEWEPGITITSTSVEIGTGQPSADAEFEDEEEIILFNLVNTHGIGENMDDSLCFDEVTLYLEQQFDIVLAEETRIKRNPRFEDTRIHIALYFIEPTGHGLREMDIEFMKRISRYTNVLPIISRADSFTKEELNEFRMKINSDLEKHHVPVYKFEVDPEDDDIETIEENQALANLQPFAVICSDSTDNEGRYVRSYPWGSVFISDSKTSDLHILKSVLFGSHLQEFKDTTQNLLYENYRAEKLSTVSEQDISNDKNLARQSAAPSLSNFASLIRTGQVQSSQSLAIGSEAPSTPDTKSSSRNQAFRHSSHDSEERSLPHEEKASESPERTKLRNISETVPYVLRHERILARQQKLEKLEAQSAKELQMRIQELERKAHDLKQREKFIRQQQLEDPNAFMDSSSSISASYSRSNIKKEDTYTDLASIASNRQ</sequence>
<evidence type="ECO:0000313" key="9">
    <source>
        <dbReference type="Proteomes" id="UP000187013"/>
    </source>
</evidence>
<comment type="caution">
    <text evidence="8">The sequence shown here is derived from an EMBL/GenBank/DDBJ whole genome shotgun (WGS) entry which is preliminary data.</text>
</comment>
<keyword evidence="5" id="KW-0175">Coiled coil</keyword>
<comment type="subcellular location">
    <subcellularLocation>
        <location evidence="1">Bud neck</location>
    </subcellularLocation>
</comment>
<evidence type="ECO:0000256" key="2">
    <source>
        <dbReference type="ARBA" id="ARBA00022741"/>
    </source>
</evidence>
<dbReference type="InterPro" id="IPR027417">
    <property type="entry name" value="P-loop_NTPase"/>
</dbReference>
<dbReference type="SUPFAM" id="SSF52540">
    <property type="entry name" value="P-loop containing nucleoside triphosphate hydrolases"/>
    <property type="match status" value="1"/>
</dbReference>
<accession>A0A1Q2ZXG9</accession>
<dbReference type="PIRSF" id="PIRSF006698">
    <property type="entry name" value="Septin"/>
    <property type="match status" value="1"/>
</dbReference>
<dbReference type="OrthoDB" id="416553at2759"/>
<gene>
    <name evidence="8" type="ORF">ZYGR_0I04260</name>
</gene>
<dbReference type="Gene3D" id="3.40.50.300">
    <property type="entry name" value="P-loop containing nucleotide triphosphate hydrolases"/>
    <property type="match status" value="1"/>
</dbReference>
<evidence type="ECO:0000313" key="8">
    <source>
        <dbReference type="EMBL" id="GAV48129.1"/>
    </source>
</evidence>
<dbReference type="Proteomes" id="UP000187013">
    <property type="component" value="Unassembled WGS sequence"/>
</dbReference>
<evidence type="ECO:0000256" key="6">
    <source>
        <dbReference type="SAM" id="MobiDB-lite"/>
    </source>
</evidence>
<reference evidence="8 9" key="1">
    <citation type="submission" date="2016-08" db="EMBL/GenBank/DDBJ databases">
        <title>Draft genome sequence of allopolyploid Zygosaccharomyces rouxii.</title>
        <authorList>
            <person name="Watanabe J."/>
            <person name="Uehara K."/>
            <person name="Mogi Y."/>
            <person name="Tsukioka Y."/>
        </authorList>
    </citation>
    <scope>NUCLEOTIDE SEQUENCE [LARGE SCALE GENOMIC DNA]</scope>
    <source>
        <strain evidence="8 9">NBRC 110957</strain>
    </source>
</reference>
<dbReference type="eggNOG" id="KOG2655">
    <property type="taxonomic scope" value="Eukaryota"/>
</dbReference>
<keyword evidence="2 4" id="KW-0547">Nucleotide-binding</keyword>
<dbReference type="AlphaFoldDB" id="A0A1Q2ZXG9"/>
<evidence type="ECO:0000259" key="7">
    <source>
        <dbReference type="PROSITE" id="PS51719"/>
    </source>
</evidence>
<proteinExistence type="inferred from homology"/>
<evidence type="ECO:0000256" key="5">
    <source>
        <dbReference type="SAM" id="Coils"/>
    </source>
</evidence>
<evidence type="ECO:0000256" key="4">
    <source>
        <dbReference type="RuleBase" id="RU004560"/>
    </source>
</evidence>
<dbReference type="InterPro" id="IPR030379">
    <property type="entry name" value="G_SEPTIN_dom"/>
</dbReference>
<dbReference type="Pfam" id="PF00735">
    <property type="entry name" value="Septin"/>
    <property type="match status" value="1"/>
</dbReference>
<keyword evidence="3 4" id="KW-0342">GTP-binding</keyword>
<dbReference type="GO" id="GO:1990317">
    <property type="term" value="C:Gin4 complex"/>
    <property type="evidence" value="ECO:0007669"/>
    <property type="project" value="EnsemblFungi"/>
</dbReference>
<feature type="region of interest" description="Disordered" evidence="6">
    <location>
        <begin position="481"/>
        <end position="504"/>
    </location>
</feature>
<dbReference type="GO" id="GO:1903475">
    <property type="term" value="P:mitotic actomyosin contractile ring assembly"/>
    <property type="evidence" value="ECO:0007669"/>
    <property type="project" value="EnsemblFungi"/>
</dbReference>
<protein>
    <recommendedName>
        <fullName evidence="7">Septin-type G domain-containing protein</fullName>
    </recommendedName>
</protein>
<dbReference type="CDD" id="cd01850">
    <property type="entry name" value="CDC_Septin"/>
    <property type="match status" value="1"/>
</dbReference>
<dbReference type="GO" id="GO:0061163">
    <property type="term" value="P:endoplasmic reticulum polarization"/>
    <property type="evidence" value="ECO:0007669"/>
    <property type="project" value="EnsemblFungi"/>
</dbReference>
<name>A0A1Q2ZXG9_ZYGRO</name>
<dbReference type="GO" id="GO:0031105">
    <property type="term" value="C:septin complex"/>
    <property type="evidence" value="ECO:0007669"/>
    <property type="project" value="EnsemblFungi"/>
</dbReference>
<dbReference type="GO" id="GO:0032186">
    <property type="term" value="P:cellular bud neck septin ring organization"/>
    <property type="evidence" value="ECO:0007669"/>
    <property type="project" value="EnsemblFungi"/>
</dbReference>
<dbReference type="GO" id="GO:0097271">
    <property type="term" value="P:protein localization to bud neck"/>
    <property type="evidence" value="ECO:0007669"/>
    <property type="project" value="EnsemblFungi"/>
</dbReference>
<dbReference type="GO" id="GO:0000917">
    <property type="term" value="P:division septum assembly"/>
    <property type="evidence" value="ECO:0007669"/>
    <property type="project" value="EnsemblFungi"/>
</dbReference>
<feature type="coiled-coil region" evidence="5">
    <location>
        <begin position="446"/>
        <end position="480"/>
    </location>
</feature>
<evidence type="ECO:0000256" key="3">
    <source>
        <dbReference type="ARBA" id="ARBA00023134"/>
    </source>
</evidence>
<dbReference type="GO" id="GO:0010458">
    <property type="term" value="P:exit from mitosis"/>
    <property type="evidence" value="ECO:0007669"/>
    <property type="project" value="EnsemblFungi"/>
</dbReference>
<dbReference type="InterPro" id="IPR016491">
    <property type="entry name" value="Septin"/>
</dbReference>
<dbReference type="GO" id="GO:0005200">
    <property type="term" value="F:structural constituent of cytoskeleton"/>
    <property type="evidence" value="ECO:0007669"/>
    <property type="project" value="EnsemblFungi"/>
</dbReference>
<feature type="compositionally biased region" description="Polar residues" evidence="6">
    <location>
        <begin position="371"/>
        <end position="396"/>
    </location>
</feature>
<evidence type="ECO:0000256" key="1">
    <source>
        <dbReference type="ARBA" id="ARBA00004266"/>
    </source>
</evidence>
<feature type="domain" description="Septin-type G" evidence="7">
    <location>
        <begin position="18"/>
        <end position="335"/>
    </location>
</feature>
<dbReference type="OMA" id="IQECKFL"/>
<organism evidence="8 9">
    <name type="scientific">Zygosaccharomyces rouxii</name>
    <dbReference type="NCBI Taxonomy" id="4956"/>
    <lineage>
        <taxon>Eukaryota</taxon>
        <taxon>Fungi</taxon>
        <taxon>Dikarya</taxon>
        <taxon>Ascomycota</taxon>
        <taxon>Saccharomycotina</taxon>
        <taxon>Saccharomycetes</taxon>
        <taxon>Saccharomycetales</taxon>
        <taxon>Saccharomycetaceae</taxon>
        <taxon>Zygosaccharomyces</taxon>
    </lineage>
</organism>
<feature type="compositionally biased region" description="Basic and acidic residues" evidence="6">
    <location>
        <begin position="398"/>
        <end position="421"/>
    </location>
</feature>
<feature type="region of interest" description="Disordered" evidence="6">
    <location>
        <begin position="371"/>
        <end position="423"/>
    </location>
</feature>
<dbReference type="GO" id="GO:0000921">
    <property type="term" value="P:septin ring assembly"/>
    <property type="evidence" value="ECO:0007669"/>
    <property type="project" value="EnsemblFungi"/>
</dbReference>
<comment type="similarity">
    <text evidence="4">Belongs to the TRAFAC class TrmE-Era-EngA-EngB-Septin-like GTPase superfamily. Septin GTPase family.</text>
</comment>
<dbReference type="GO" id="GO:0000082">
    <property type="term" value="P:G1/S transition of mitotic cell cycle"/>
    <property type="evidence" value="ECO:0007669"/>
    <property type="project" value="EnsemblFungi"/>
</dbReference>
<feature type="compositionally biased region" description="Low complexity" evidence="6">
    <location>
        <begin position="491"/>
        <end position="502"/>
    </location>
</feature>
<dbReference type="EMBL" id="BDGX01000009">
    <property type="protein sequence ID" value="GAV48129.1"/>
    <property type="molecule type" value="Genomic_DNA"/>
</dbReference>
<dbReference type="GO" id="GO:0005525">
    <property type="term" value="F:GTP binding"/>
    <property type="evidence" value="ECO:0007669"/>
    <property type="project" value="UniProtKB-KW"/>
</dbReference>
<dbReference type="PROSITE" id="PS51719">
    <property type="entry name" value="G_SEPTIN"/>
    <property type="match status" value="1"/>
</dbReference>